<dbReference type="PANTHER" id="PTHR30620">
    <property type="entry name" value="PERIPLASMIC BETA-GLUCOSIDASE-RELATED"/>
    <property type="match status" value="1"/>
</dbReference>
<evidence type="ECO:0000256" key="5">
    <source>
        <dbReference type="ARBA" id="ARBA00022801"/>
    </source>
</evidence>
<evidence type="ECO:0000256" key="6">
    <source>
        <dbReference type="ARBA" id="ARBA00023295"/>
    </source>
</evidence>
<dbReference type="RefSeq" id="WP_307329285.1">
    <property type="nucleotide sequence ID" value="NZ_JAUSUG010000019.1"/>
</dbReference>
<keyword evidence="4" id="KW-0732">Signal</keyword>
<evidence type="ECO:0000256" key="2">
    <source>
        <dbReference type="ARBA" id="ARBA00005336"/>
    </source>
</evidence>
<evidence type="ECO:0000256" key="1">
    <source>
        <dbReference type="ARBA" id="ARBA00000448"/>
    </source>
</evidence>
<feature type="domain" description="Glycoside hydrolase family 3 C-terminal" evidence="8">
    <location>
        <begin position="485"/>
        <end position="679"/>
    </location>
</feature>
<dbReference type="PRINTS" id="PR00133">
    <property type="entry name" value="GLHYDRLASE3"/>
</dbReference>
<dbReference type="InterPro" id="IPR036962">
    <property type="entry name" value="Glyco_hydro_3_N_sf"/>
</dbReference>
<evidence type="ECO:0000256" key="3">
    <source>
        <dbReference type="ARBA" id="ARBA00012744"/>
    </source>
</evidence>
<dbReference type="Gene3D" id="3.20.20.300">
    <property type="entry name" value="Glycoside hydrolase, family 3, N-terminal domain"/>
    <property type="match status" value="1"/>
</dbReference>
<dbReference type="EMBL" id="JAUSUG010000019">
    <property type="protein sequence ID" value="MDQ0256712.1"/>
    <property type="molecule type" value="Genomic_DNA"/>
</dbReference>
<keyword evidence="6 9" id="KW-0326">Glycosidase</keyword>
<evidence type="ECO:0000313" key="9">
    <source>
        <dbReference type="EMBL" id="MDQ0256712.1"/>
    </source>
</evidence>
<dbReference type="EC" id="3.2.1.21" evidence="3"/>
<comment type="similarity">
    <text evidence="2">Belongs to the glycosyl hydrolase 3 family.</text>
</comment>
<dbReference type="SUPFAM" id="SSF52279">
    <property type="entry name" value="Beta-D-glucan exohydrolase, C-terminal domain"/>
    <property type="match status" value="1"/>
</dbReference>
<gene>
    <name evidence="9" type="ORF">J2S74_004134</name>
</gene>
<name>A0ABT9ZZP3_9BACI</name>
<dbReference type="Proteomes" id="UP001230005">
    <property type="component" value="Unassembled WGS sequence"/>
</dbReference>
<reference evidence="9 10" key="1">
    <citation type="submission" date="2023-07" db="EMBL/GenBank/DDBJ databases">
        <title>Genomic Encyclopedia of Type Strains, Phase IV (KMG-IV): sequencing the most valuable type-strain genomes for metagenomic binning, comparative biology and taxonomic classification.</title>
        <authorList>
            <person name="Goeker M."/>
        </authorList>
    </citation>
    <scope>NUCLEOTIDE SEQUENCE [LARGE SCALE GENOMIC DNA]</scope>
    <source>
        <strain evidence="9 10">DSM 9768</strain>
    </source>
</reference>
<dbReference type="SUPFAM" id="SSF51445">
    <property type="entry name" value="(Trans)glycosidases"/>
    <property type="match status" value="1"/>
</dbReference>
<protein>
    <recommendedName>
        <fullName evidence="3">beta-glucosidase</fullName>
        <ecNumber evidence="3">3.2.1.21</ecNumber>
    </recommendedName>
</protein>
<dbReference type="GO" id="GO:0008422">
    <property type="term" value="F:beta-glucosidase activity"/>
    <property type="evidence" value="ECO:0007669"/>
    <property type="project" value="UniProtKB-EC"/>
</dbReference>
<dbReference type="Pfam" id="PF01915">
    <property type="entry name" value="Glyco_hydro_3_C"/>
    <property type="match status" value="1"/>
</dbReference>
<proteinExistence type="inferred from homology"/>
<feature type="domain" description="Glycoside hydrolase family 3 N-terminal" evidence="7">
    <location>
        <begin position="147"/>
        <end position="446"/>
    </location>
</feature>
<sequence>MTEKVGNPKVESRIKNTLTINGKEFRDLNGNGVLDPYENWELPIEERVKDLLSRMSLEEKAGLMTISSQFMPNSKAIKFFGYDGPSETDESGLLNETELIIKHNFFAKPGDETYELEKPILQKAGTTKGIKELNLRYFVIRDNPSAHDLALWTNKIQEVAESTRLGIPVVMVSNPRNHKGNIAQGFMEAAGEFSLWPGELGLAATGDAEIVKEFSEMAAKEWRASGIHKAYGYMADIATDPLWMRYNGTFGEDTELVSELITAMIRGFQGEKLGPNSVSMTTKHFPGGGARHKGHDPHYKWGSFNPYPTPGSLYKYHIPAFKAAIKAGTTSIMPYYSYPSNEYSKPQLKDGQSFEEVGFAFNKEIIHDILREELGFNGYINSDTGIINMMPWGVEDLSVEERYAKALKAGVNIFSDEADPSTLINTVKKGLVSEEILDQSVTHLLTEMMELGLFENPYVEPEQAQIIAKDPVSQQKADDAHRKSIVLLRNDSVLPLNDENIKEVKLYVEVFTKVDADKQTKQLKESIANYDTAINITDDINNATHALLFAVPNTVPDRPDAPLTVALGPDTGIDVKKIKAIEEKVPTILTINMTNPWLIDEIEPKAAAVLSTFGIKYEPLVDILRGKYNPAGKMPFTLPANQEALDNSAGDVPGYAKGSSYAYKSENGNIYSFGFGLSYE</sequence>
<accession>A0ABT9ZZP3</accession>
<evidence type="ECO:0000313" key="10">
    <source>
        <dbReference type="Proteomes" id="UP001230005"/>
    </source>
</evidence>
<dbReference type="InterPro" id="IPR001764">
    <property type="entry name" value="Glyco_hydro_3_N"/>
</dbReference>
<dbReference type="InterPro" id="IPR036881">
    <property type="entry name" value="Glyco_hydro_3_C_sf"/>
</dbReference>
<comment type="catalytic activity">
    <reaction evidence="1">
        <text>Hydrolysis of terminal, non-reducing beta-D-glucosyl residues with release of beta-D-glucose.</text>
        <dbReference type="EC" id="3.2.1.21"/>
    </reaction>
</comment>
<dbReference type="Pfam" id="PF00933">
    <property type="entry name" value="Glyco_hydro_3"/>
    <property type="match status" value="1"/>
</dbReference>
<dbReference type="Gene3D" id="3.40.50.1700">
    <property type="entry name" value="Glycoside hydrolase family 3 C-terminal domain"/>
    <property type="match status" value="1"/>
</dbReference>
<dbReference type="InterPro" id="IPR002772">
    <property type="entry name" value="Glyco_hydro_3_C"/>
</dbReference>
<dbReference type="InterPro" id="IPR051915">
    <property type="entry name" value="Cellulose_Degrad_GH3"/>
</dbReference>
<dbReference type="InterPro" id="IPR017853">
    <property type="entry name" value="GH"/>
</dbReference>
<keyword evidence="5 9" id="KW-0378">Hydrolase</keyword>
<comment type="caution">
    <text evidence="9">The sequence shown here is derived from an EMBL/GenBank/DDBJ whole genome shotgun (WGS) entry which is preliminary data.</text>
</comment>
<evidence type="ECO:0000259" key="8">
    <source>
        <dbReference type="Pfam" id="PF01915"/>
    </source>
</evidence>
<evidence type="ECO:0000259" key="7">
    <source>
        <dbReference type="Pfam" id="PF00933"/>
    </source>
</evidence>
<organism evidence="9 10">
    <name type="scientific">Evansella vedderi</name>
    <dbReference type="NCBI Taxonomy" id="38282"/>
    <lineage>
        <taxon>Bacteria</taxon>
        <taxon>Bacillati</taxon>
        <taxon>Bacillota</taxon>
        <taxon>Bacilli</taxon>
        <taxon>Bacillales</taxon>
        <taxon>Bacillaceae</taxon>
        <taxon>Evansella</taxon>
    </lineage>
</organism>
<evidence type="ECO:0000256" key="4">
    <source>
        <dbReference type="ARBA" id="ARBA00022729"/>
    </source>
</evidence>
<dbReference type="PANTHER" id="PTHR30620:SF16">
    <property type="entry name" value="LYSOSOMAL BETA GLUCOSIDASE"/>
    <property type="match status" value="1"/>
</dbReference>
<keyword evidence="10" id="KW-1185">Reference proteome</keyword>